<protein>
    <submittedName>
        <fullName evidence="1">Uncharacterized protein</fullName>
    </submittedName>
</protein>
<reference evidence="1 2" key="1">
    <citation type="submission" date="2019-06" db="EMBL/GenBank/DDBJ databases">
        <title>Genome sequence analysis of &gt;100 Bacillus licheniformis strains suggests intrinsic resistance to this species.</title>
        <authorList>
            <person name="Wels M."/>
            <person name="Siezen R.J."/>
            <person name="Johansen E."/>
            <person name="Stuer-Lauridsen B."/>
            <person name="Bjerre K."/>
            <person name="Nielsen B.K.K."/>
        </authorList>
    </citation>
    <scope>NUCLEOTIDE SEQUENCE [LARGE SCALE GENOMIC DNA]</scope>
    <source>
        <strain evidence="1 2">BAC-16736</strain>
    </source>
</reference>
<comment type="caution">
    <text evidence="1">The sequence shown here is derived from an EMBL/GenBank/DDBJ whole genome shotgun (WGS) entry which is preliminary data.</text>
</comment>
<proteinExistence type="predicted"/>
<evidence type="ECO:0000313" key="1">
    <source>
        <dbReference type="EMBL" id="TWL30635.1"/>
    </source>
</evidence>
<evidence type="ECO:0000313" key="2">
    <source>
        <dbReference type="Proteomes" id="UP000435910"/>
    </source>
</evidence>
<dbReference type="EMBL" id="NILC01000014">
    <property type="protein sequence ID" value="TWL30635.1"/>
    <property type="molecule type" value="Genomic_DNA"/>
</dbReference>
<dbReference type="AlphaFoldDB" id="A0A8B5YF89"/>
<accession>A0A8B5YF89</accession>
<organism evidence="1 2">
    <name type="scientific">Bacillus licheniformis</name>
    <dbReference type="NCBI Taxonomy" id="1402"/>
    <lineage>
        <taxon>Bacteria</taxon>
        <taxon>Bacillati</taxon>
        <taxon>Bacillota</taxon>
        <taxon>Bacilli</taxon>
        <taxon>Bacillales</taxon>
        <taxon>Bacillaceae</taxon>
        <taxon>Bacillus</taxon>
    </lineage>
</organism>
<gene>
    <name evidence="1" type="ORF">CHCC16736_1669</name>
</gene>
<name>A0A8B5YF89_BACLI</name>
<sequence>MSRNPNRGYYRGSLQVNTHCKFMRCHQLSVFLLKQPHMPVFLFLHH</sequence>
<dbReference type="Proteomes" id="UP000435910">
    <property type="component" value="Unassembled WGS sequence"/>
</dbReference>